<dbReference type="CDD" id="cd00143">
    <property type="entry name" value="PP2Cc"/>
    <property type="match status" value="1"/>
</dbReference>
<gene>
    <name evidence="2" type="ORF">IAD16_03830</name>
</gene>
<dbReference type="Pfam" id="PF13672">
    <property type="entry name" value="PP2C_2"/>
    <property type="match status" value="1"/>
</dbReference>
<dbReference type="InterPro" id="IPR001932">
    <property type="entry name" value="PPM-type_phosphatase-like_dom"/>
</dbReference>
<sequence>MEVGFKSDKGLKRSNNEDACFVFLADKVYLVADGVGGGNAGEIASRTAVKEIANYIEDHPLAEATNKYAVVNYLQACLDKTNEEIFEKARRYEENKGMATTAAIVYIKGGKAYIANVGDSRVYLYRNGELVQLTEDHTYVNTLLNAGIISQEQAAVDERKNVITKALGAEDTVEPDFFQLEIVKDDILILCTDGLYDEVDERSMKTILEKDISMSDVCAEMVDAANKNGGHDNITIISIKVTEEDVDEQ</sequence>
<organism evidence="2 3">
    <name type="scientific">Candidatus Fimisoma avicola</name>
    <dbReference type="NCBI Taxonomy" id="2840826"/>
    <lineage>
        <taxon>Bacteria</taxon>
        <taxon>Bacillati</taxon>
        <taxon>Bacillota</taxon>
        <taxon>Clostridia</taxon>
        <taxon>Eubacteriales</taxon>
        <taxon>Candidatus Fimisoma</taxon>
    </lineage>
</organism>
<proteinExistence type="predicted"/>
<comment type="caution">
    <text evidence="2">The sequence shown here is derived from an EMBL/GenBank/DDBJ whole genome shotgun (WGS) entry which is preliminary data.</text>
</comment>
<dbReference type="PANTHER" id="PTHR13832:SF827">
    <property type="entry name" value="PROTEIN PHOSPHATASE 1L"/>
    <property type="match status" value="1"/>
</dbReference>
<reference evidence="2" key="1">
    <citation type="submission" date="2020-10" db="EMBL/GenBank/DDBJ databases">
        <authorList>
            <person name="Gilroy R."/>
        </authorList>
    </citation>
    <scope>NUCLEOTIDE SEQUENCE</scope>
    <source>
        <strain evidence="2">11300</strain>
    </source>
</reference>
<dbReference type="SMART" id="SM00331">
    <property type="entry name" value="PP2C_SIG"/>
    <property type="match status" value="1"/>
</dbReference>
<dbReference type="EMBL" id="DVMO01000057">
    <property type="protein sequence ID" value="HIU27502.1"/>
    <property type="molecule type" value="Genomic_DNA"/>
</dbReference>
<evidence type="ECO:0000259" key="1">
    <source>
        <dbReference type="PROSITE" id="PS51746"/>
    </source>
</evidence>
<accession>A0A9D1L8S8</accession>
<dbReference type="NCBIfam" id="NF033484">
    <property type="entry name" value="Stp1_PP2C_phos"/>
    <property type="match status" value="1"/>
</dbReference>
<dbReference type="SUPFAM" id="SSF81606">
    <property type="entry name" value="PP2C-like"/>
    <property type="match status" value="1"/>
</dbReference>
<dbReference type="PROSITE" id="PS51746">
    <property type="entry name" value="PPM_2"/>
    <property type="match status" value="1"/>
</dbReference>
<dbReference type="SMART" id="SM00332">
    <property type="entry name" value="PP2Cc"/>
    <property type="match status" value="1"/>
</dbReference>
<dbReference type="AlphaFoldDB" id="A0A9D1L8S8"/>
<dbReference type="InterPro" id="IPR015655">
    <property type="entry name" value="PP2C"/>
</dbReference>
<evidence type="ECO:0000313" key="3">
    <source>
        <dbReference type="Proteomes" id="UP000824091"/>
    </source>
</evidence>
<dbReference type="Proteomes" id="UP000824091">
    <property type="component" value="Unassembled WGS sequence"/>
</dbReference>
<dbReference type="Gene3D" id="3.60.40.10">
    <property type="entry name" value="PPM-type phosphatase domain"/>
    <property type="match status" value="1"/>
</dbReference>
<dbReference type="InterPro" id="IPR036457">
    <property type="entry name" value="PPM-type-like_dom_sf"/>
</dbReference>
<feature type="domain" description="PPM-type phosphatase" evidence="1">
    <location>
        <begin position="2"/>
        <end position="241"/>
    </location>
</feature>
<name>A0A9D1L8S8_9FIRM</name>
<protein>
    <submittedName>
        <fullName evidence="2">Stp1/IreP family PP2C-type Ser/Thr phosphatase</fullName>
    </submittedName>
</protein>
<dbReference type="GO" id="GO:0004722">
    <property type="term" value="F:protein serine/threonine phosphatase activity"/>
    <property type="evidence" value="ECO:0007669"/>
    <property type="project" value="InterPro"/>
</dbReference>
<evidence type="ECO:0000313" key="2">
    <source>
        <dbReference type="EMBL" id="HIU27502.1"/>
    </source>
</evidence>
<dbReference type="PANTHER" id="PTHR13832">
    <property type="entry name" value="PROTEIN PHOSPHATASE 2C"/>
    <property type="match status" value="1"/>
</dbReference>
<reference evidence="2" key="2">
    <citation type="journal article" date="2021" name="PeerJ">
        <title>Extensive microbial diversity within the chicken gut microbiome revealed by metagenomics and culture.</title>
        <authorList>
            <person name="Gilroy R."/>
            <person name="Ravi A."/>
            <person name="Getino M."/>
            <person name="Pursley I."/>
            <person name="Horton D.L."/>
            <person name="Alikhan N.F."/>
            <person name="Baker D."/>
            <person name="Gharbi K."/>
            <person name="Hall N."/>
            <person name="Watson M."/>
            <person name="Adriaenssens E.M."/>
            <person name="Foster-Nyarko E."/>
            <person name="Jarju S."/>
            <person name="Secka A."/>
            <person name="Antonio M."/>
            <person name="Oren A."/>
            <person name="Chaudhuri R.R."/>
            <person name="La Ragione R."/>
            <person name="Hildebrand F."/>
            <person name="Pallen M.J."/>
        </authorList>
    </citation>
    <scope>NUCLEOTIDE SEQUENCE</scope>
    <source>
        <strain evidence="2">11300</strain>
    </source>
</reference>